<evidence type="ECO:0000259" key="2">
    <source>
        <dbReference type="Pfam" id="PF05065"/>
    </source>
</evidence>
<proteinExistence type="predicted"/>
<dbReference type="EMBL" id="CP045810">
    <property type="protein sequence ID" value="QHN41230.1"/>
    <property type="molecule type" value="Genomic_DNA"/>
</dbReference>
<reference evidence="3" key="1">
    <citation type="journal article" date="2021" name="Nat. Microbiol.">
        <title>Cocultivation of an ultrasmall environmental parasitic bacterium with lytic ability against bacteria associated with wastewater foams.</title>
        <authorList>
            <person name="Batinovic S."/>
            <person name="Rose J.J.A."/>
            <person name="Ratcliffe J."/>
            <person name="Seviour R.J."/>
            <person name="Petrovski S."/>
        </authorList>
    </citation>
    <scope>NUCLEOTIDE SEQUENCE</scope>
    <source>
        <strain evidence="3">CON44</strain>
    </source>
</reference>
<evidence type="ECO:0000256" key="1">
    <source>
        <dbReference type="ARBA" id="ARBA00004328"/>
    </source>
</evidence>
<organism evidence="3">
    <name type="scientific">Gordonia amarae</name>
    <dbReference type="NCBI Taxonomy" id="36821"/>
    <lineage>
        <taxon>Bacteria</taxon>
        <taxon>Bacillati</taxon>
        <taxon>Actinomycetota</taxon>
        <taxon>Actinomycetes</taxon>
        <taxon>Mycobacteriales</taxon>
        <taxon>Gordoniaceae</taxon>
        <taxon>Gordonia</taxon>
    </lineage>
</organism>
<evidence type="ECO:0000313" key="3">
    <source>
        <dbReference type="EMBL" id="QHN41230.1"/>
    </source>
</evidence>
<dbReference type="NCBIfam" id="TIGR01554">
    <property type="entry name" value="major_cap_HK97"/>
    <property type="match status" value="1"/>
</dbReference>
<dbReference type="RefSeq" id="WP_005190201.1">
    <property type="nucleotide sequence ID" value="NZ_CP045808.1"/>
</dbReference>
<dbReference type="Gene3D" id="3.30.2400.10">
    <property type="entry name" value="Major capsid protein gp5"/>
    <property type="match status" value="1"/>
</dbReference>
<gene>
    <name evidence="3" type="ORF">GII30_20510</name>
</gene>
<dbReference type="InterPro" id="IPR054612">
    <property type="entry name" value="Phage_capsid-like_C"/>
</dbReference>
<dbReference type="SUPFAM" id="SSF56563">
    <property type="entry name" value="Major capsid protein gp5"/>
    <property type="match status" value="1"/>
</dbReference>
<dbReference type="AlphaFoldDB" id="A0A857MKH2"/>
<feature type="domain" description="Phage capsid-like C-terminal" evidence="2">
    <location>
        <begin position="34"/>
        <end position="280"/>
    </location>
</feature>
<accession>A0A857MKH2</accession>
<protein>
    <submittedName>
        <fullName evidence="3">Phage major capsid protein</fullName>
    </submittedName>
</protein>
<dbReference type="Pfam" id="PF05065">
    <property type="entry name" value="Phage_capsid"/>
    <property type="match status" value="1"/>
</dbReference>
<sequence length="287" mass="29909">MPVQTNNTNAPGSWSPDQVSSHVFTDVLGDALYNSLTTVVGSIQGDQPSIRVPVVTDSKSADFVPEGATIPEVEPSLDEVVLQTRKIAVTSAISNEQASQGTTPAQIAASLKRDIVRKLDQALLTQAAPGVGEIAPSVGILNTLGIIEGDPLVSDLDPLVDLISQLEANFANPRVLLVDPLAKAALFRLKTDVAASNVGLLSPATSTPTSPILGLQMIVSPFMPANSGLIVDPSNIVSATSTVDVAQSTDARFYEDAVVYRVVTRCGHAVVHADRLAKLSIGVAADD</sequence>
<name>A0A857MKH2_9ACTN</name>
<dbReference type="Gene3D" id="3.30.2320.10">
    <property type="entry name" value="hypothetical protein PF0899 domain"/>
    <property type="match status" value="1"/>
</dbReference>
<comment type="subcellular location">
    <subcellularLocation>
        <location evidence="1">Virion</location>
    </subcellularLocation>
</comment>
<dbReference type="InterPro" id="IPR024455">
    <property type="entry name" value="Phage_capsid"/>
</dbReference>